<keyword evidence="3" id="KW-0813">Transport</keyword>
<keyword evidence="6 7" id="KW-0472">Membrane</keyword>
<feature type="transmembrane region" description="Helical" evidence="7">
    <location>
        <begin position="48"/>
        <end position="70"/>
    </location>
</feature>
<feature type="transmembrane region" description="Helical" evidence="7">
    <location>
        <begin position="406"/>
        <end position="426"/>
    </location>
</feature>
<sequence>MFQWLNRRFQLQEHQTTWKREVTAGLTAFFTSAYILLVNPMILKDAGIPLSAGVMATIAISVFGCIWMAFGANAPIILIPGMGVNAFFSYTIVQGSGLSWQQALGAVTVSGVLFFLAAVSPLGNRLVTAVPPSLKHGITAGIGLFLTFIGLQKGELIQPSPTTFVALGDFGHPVVLSTLAGLMVTLFLFIRNTKGSLLFGILFTSLISASLIGITGEAALPDPRDYGQVFASAEFNLREIPFWIAAFSMTMIVLFENMGLLSGILPDPRKFNRAYKATAISTFASGLLGTSPAIASAESAAGIAEGGKTGIPALVTSMLFALSFAALPIIGMIPENAVAPVLIVIGGLMVKSVQEIPFSDFSEGFPAFLIIAGIPLTSSIVDGLAFGFITYPLLKAAAGQAKQVPPLVYGISVLFLLNWIVSTVTVH</sequence>
<comment type="similarity">
    <text evidence="2">Belongs to the nucleobase:cation symporter-2 (NCS2) (TC 2.A.40) family. Azg-like subfamily.</text>
</comment>
<dbReference type="EMBL" id="NOWF01000006">
    <property type="protein sequence ID" value="OYD07444.1"/>
    <property type="molecule type" value="Genomic_DNA"/>
</dbReference>
<reference evidence="8 9" key="1">
    <citation type="submission" date="2017-07" db="EMBL/GenBank/DDBJ databases">
        <title>The genome sequence of Paludifilum halophilum highlights mechanisms for microbial adaptation to high salt environemnts.</title>
        <authorList>
            <person name="Belbahri L."/>
        </authorList>
    </citation>
    <scope>NUCLEOTIDE SEQUENCE [LARGE SCALE GENOMIC DNA]</scope>
    <source>
        <strain evidence="8 9">DSM 102817</strain>
    </source>
</reference>
<dbReference type="PANTHER" id="PTHR43337:SF2">
    <property type="entry name" value="XANTHINE_URACIL PERMEASE"/>
    <property type="match status" value="1"/>
</dbReference>
<evidence type="ECO:0000256" key="2">
    <source>
        <dbReference type="ARBA" id="ARBA00005697"/>
    </source>
</evidence>
<dbReference type="Proteomes" id="UP000215459">
    <property type="component" value="Unassembled WGS sequence"/>
</dbReference>
<dbReference type="InterPro" id="IPR045018">
    <property type="entry name" value="Azg-like"/>
</dbReference>
<dbReference type="GO" id="GO:0005886">
    <property type="term" value="C:plasma membrane"/>
    <property type="evidence" value="ECO:0007669"/>
    <property type="project" value="TreeGrafter"/>
</dbReference>
<name>A0A235B571_9BACL</name>
<dbReference type="OrthoDB" id="9808458at2"/>
<feature type="transmembrane region" description="Helical" evidence="7">
    <location>
        <begin position="134"/>
        <end position="151"/>
    </location>
</feature>
<dbReference type="InterPro" id="IPR006043">
    <property type="entry name" value="NCS2"/>
</dbReference>
<dbReference type="RefSeq" id="WP_094264681.1">
    <property type="nucleotide sequence ID" value="NZ_NOWF01000006.1"/>
</dbReference>
<evidence type="ECO:0000313" key="9">
    <source>
        <dbReference type="Proteomes" id="UP000215459"/>
    </source>
</evidence>
<proteinExistence type="inferred from homology"/>
<gene>
    <name evidence="8" type="ORF">CHM34_11105</name>
</gene>
<comment type="subcellular location">
    <subcellularLocation>
        <location evidence="1">Membrane</location>
        <topology evidence="1">Multi-pass membrane protein</topology>
    </subcellularLocation>
</comment>
<keyword evidence="5 7" id="KW-1133">Transmembrane helix</keyword>
<feature type="transmembrane region" description="Helical" evidence="7">
    <location>
        <begin position="77"/>
        <end position="97"/>
    </location>
</feature>
<evidence type="ECO:0000256" key="3">
    <source>
        <dbReference type="ARBA" id="ARBA00022448"/>
    </source>
</evidence>
<evidence type="ECO:0000256" key="6">
    <source>
        <dbReference type="ARBA" id="ARBA00023136"/>
    </source>
</evidence>
<protein>
    <submittedName>
        <fullName evidence="8">Permease</fullName>
    </submittedName>
</protein>
<comment type="caution">
    <text evidence="8">The sequence shown here is derived from an EMBL/GenBank/DDBJ whole genome shotgun (WGS) entry which is preliminary data.</text>
</comment>
<evidence type="ECO:0000313" key="8">
    <source>
        <dbReference type="EMBL" id="OYD07444.1"/>
    </source>
</evidence>
<accession>A0A235B571</accession>
<dbReference type="GO" id="GO:0005345">
    <property type="term" value="F:purine nucleobase transmembrane transporter activity"/>
    <property type="evidence" value="ECO:0007669"/>
    <property type="project" value="TreeGrafter"/>
</dbReference>
<feature type="transmembrane region" description="Helical" evidence="7">
    <location>
        <begin position="21"/>
        <end position="42"/>
    </location>
</feature>
<keyword evidence="9" id="KW-1185">Reference proteome</keyword>
<evidence type="ECO:0000256" key="1">
    <source>
        <dbReference type="ARBA" id="ARBA00004141"/>
    </source>
</evidence>
<dbReference type="AlphaFoldDB" id="A0A235B571"/>
<keyword evidence="4 7" id="KW-0812">Transmembrane</keyword>
<feature type="transmembrane region" description="Helical" evidence="7">
    <location>
        <begin position="365"/>
        <end position="394"/>
    </location>
</feature>
<feature type="transmembrane region" description="Helical" evidence="7">
    <location>
        <begin position="197"/>
        <end position="220"/>
    </location>
</feature>
<evidence type="ECO:0000256" key="4">
    <source>
        <dbReference type="ARBA" id="ARBA00022692"/>
    </source>
</evidence>
<dbReference type="Pfam" id="PF00860">
    <property type="entry name" value="Xan_ur_permease"/>
    <property type="match status" value="1"/>
</dbReference>
<feature type="transmembrane region" description="Helical" evidence="7">
    <location>
        <begin position="171"/>
        <end position="190"/>
    </location>
</feature>
<feature type="transmembrane region" description="Helical" evidence="7">
    <location>
        <begin position="277"/>
        <end position="297"/>
    </location>
</feature>
<evidence type="ECO:0000256" key="5">
    <source>
        <dbReference type="ARBA" id="ARBA00022989"/>
    </source>
</evidence>
<organism evidence="8 9">
    <name type="scientific">Paludifilum halophilum</name>
    <dbReference type="NCBI Taxonomy" id="1642702"/>
    <lineage>
        <taxon>Bacteria</taxon>
        <taxon>Bacillati</taxon>
        <taxon>Bacillota</taxon>
        <taxon>Bacilli</taxon>
        <taxon>Bacillales</taxon>
        <taxon>Thermoactinomycetaceae</taxon>
        <taxon>Paludifilum</taxon>
    </lineage>
</organism>
<evidence type="ECO:0000256" key="7">
    <source>
        <dbReference type="SAM" id="Phobius"/>
    </source>
</evidence>
<feature type="transmembrane region" description="Helical" evidence="7">
    <location>
        <begin position="103"/>
        <end position="122"/>
    </location>
</feature>
<dbReference type="PANTHER" id="PTHR43337">
    <property type="entry name" value="XANTHINE/URACIL PERMEASE C887.17-RELATED"/>
    <property type="match status" value="1"/>
</dbReference>
<feature type="transmembrane region" description="Helical" evidence="7">
    <location>
        <begin position="240"/>
        <end position="265"/>
    </location>
</feature>